<dbReference type="KEGG" id="sflv:IC614_07385"/>
<dbReference type="AlphaFoldDB" id="A0A7T2LL92"/>
<dbReference type="Pfam" id="PF12412">
    <property type="entry name" value="DUF3667"/>
    <property type="match status" value="1"/>
</dbReference>
<evidence type="ECO:0000313" key="4">
    <source>
        <dbReference type="Proteomes" id="UP000594873"/>
    </source>
</evidence>
<reference evidence="3 4" key="1">
    <citation type="submission" date="2020-11" db="EMBL/GenBank/DDBJ databases">
        <title>Genome seq and assembly of Sphingosinicella sp.</title>
        <authorList>
            <person name="Chhetri G."/>
        </authorList>
    </citation>
    <scope>NUCLEOTIDE SEQUENCE [LARGE SCALE GENOMIC DNA]</scope>
    <source>
        <strain evidence="3 4">UDD2</strain>
    </source>
</reference>
<protein>
    <submittedName>
        <fullName evidence="3">DUF3667 domain-containing protein</fullName>
    </submittedName>
</protein>
<sequence length="345" mass="38073">MGGEGIEAIGDLATGGMVARAVEPKAGEAAHGYGGQCLNCGTALAGDYCHACGQAGHVHRSLMAWWHDLAHGILHLDGKVWRTLPLLAWRPGDLTRRYVEGERAKFVSPMALFLFSAFLMFVTFSTIGGPFETNFAPPDKAEIQAERVKADARLAELEKQRDAAAAKGEDTRGIREEIADTQRETSALKIATGDTGTLRVEGADWIRHAIEKARANPDLLLYKLQNNAYKFSWALIPLSVPFVALLFLFRGRRHRMYDHTVFVTYSIAFMTLGTVTLSFLRVIGLLEGWIGFLILIIPPLHMYRQLKGAYALSRFGALWRTAMLLLFAFLAFILFLAGIGLMGAM</sequence>
<keyword evidence="1" id="KW-0175">Coiled coil</keyword>
<organism evidence="3 4">
    <name type="scientific">Allosphingosinicella flava</name>
    <dbReference type="NCBI Taxonomy" id="2771430"/>
    <lineage>
        <taxon>Bacteria</taxon>
        <taxon>Pseudomonadati</taxon>
        <taxon>Pseudomonadota</taxon>
        <taxon>Alphaproteobacteria</taxon>
        <taxon>Sphingomonadales</taxon>
        <taxon>Sphingomonadaceae</taxon>
        <taxon>Allosphingosinicella</taxon>
    </lineage>
</organism>
<feature type="transmembrane region" description="Helical" evidence="2">
    <location>
        <begin position="324"/>
        <end position="344"/>
    </location>
</feature>
<evidence type="ECO:0000256" key="1">
    <source>
        <dbReference type="SAM" id="Coils"/>
    </source>
</evidence>
<keyword evidence="4" id="KW-1185">Reference proteome</keyword>
<feature type="transmembrane region" description="Helical" evidence="2">
    <location>
        <begin position="286"/>
        <end position="303"/>
    </location>
</feature>
<keyword evidence="2" id="KW-1133">Transmembrane helix</keyword>
<name>A0A7T2LL92_9SPHN</name>
<dbReference type="EMBL" id="CP065592">
    <property type="protein sequence ID" value="QPQ54189.1"/>
    <property type="molecule type" value="Genomic_DNA"/>
</dbReference>
<feature type="coiled-coil region" evidence="1">
    <location>
        <begin position="140"/>
        <end position="167"/>
    </location>
</feature>
<proteinExistence type="predicted"/>
<feature type="transmembrane region" description="Helical" evidence="2">
    <location>
        <begin position="261"/>
        <end position="280"/>
    </location>
</feature>
<accession>A0A7T2LL92</accession>
<evidence type="ECO:0000256" key="2">
    <source>
        <dbReference type="SAM" id="Phobius"/>
    </source>
</evidence>
<evidence type="ECO:0000313" key="3">
    <source>
        <dbReference type="EMBL" id="QPQ54189.1"/>
    </source>
</evidence>
<dbReference type="InterPro" id="IPR022134">
    <property type="entry name" value="DUF3667"/>
</dbReference>
<feature type="transmembrane region" description="Helical" evidence="2">
    <location>
        <begin position="106"/>
        <end position="127"/>
    </location>
</feature>
<dbReference type="RefSeq" id="WP_200970717.1">
    <property type="nucleotide sequence ID" value="NZ_CP065592.1"/>
</dbReference>
<keyword evidence="2" id="KW-0812">Transmembrane</keyword>
<feature type="transmembrane region" description="Helical" evidence="2">
    <location>
        <begin position="231"/>
        <end position="249"/>
    </location>
</feature>
<gene>
    <name evidence="3" type="ORF">IC614_07385</name>
</gene>
<keyword evidence="2" id="KW-0472">Membrane</keyword>
<dbReference type="Proteomes" id="UP000594873">
    <property type="component" value="Chromosome"/>
</dbReference>